<evidence type="ECO:0000256" key="6">
    <source>
        <dbReference type="ARBA" id="ARBA00047321"/>
    </source>
</evidence>
<accession>A0A1H7BNK2</accession>
<dbReference type="EMBL" id="FNZH01000012">
    <property type="protein sequence ID" value="SEJ77897.1"/>
    <property type="molecule type" value="Genomic_DNA"/>
</dbReference>
<reference evidence="9" key="1">
    <citation type="submission" date="2016-10" db="EMBL/GenBank/DDBJ databases">
        <authorList>
            <person name="Varghese N."/>
            <person name="Submissions S."/>
        </authorList>
    </citation>
    <scope>NUCLEOTIDE SEQUENCE [LARGE SCALE GENOMIC DNA]</scope>
    <source>
        <strain evidence="9">IBRC-M 10761</strain>
    </source>
</reference>
<dbReference type="GO" id="GO:0050361">
    <property type="term" value="F:tryptophan 2-monooxygenase activity"/>
    <property type="evidence" value="ECO:0007669"/>
    <property type="project" value="UniProtKB-EC"/>
</dbReference>
<dbReference type="EC" id="1.13.12.3" evidence="3"/>
<organism evidence="8 9">
    <name type="scientific">Cyclobacterium xiamenense</name>
    <dbReference type="NCBI Taxonomy" id="1297121"/>
    <lineage>
        <taxon>Bacteria</taxon>
        <taxon>Pseudomonadati</taxon>
        <taxon>Bacteroidota</taxon>
        <taxon>Cytophagia</taxon>
        <taxon>Cytophagales</taxon>
        <taxon>Cyclobacteriaceae</taxon>
        <taxon>Cyclobacterium</taxon>
    </lineage>
</organism>
<sequence length="676" mass="76428">MAHFKVNNLKHPEGHQVPKKAPVVIVGAGMAGLYTAWRLINEKGYSPEEIVILEKLNRTGGRLDSDLIQFEGATVKEEEGGMRFTFDSMDNLMALFMTLPTANESGEPNPGEELIARQIVPFPMQSGGNNRLYFRGVPFKQKEANSTWPQLYNLTEQEIALSPSEIINSVYNQILAANPDFTAKYPTAEDRKGPAYWQDFRIGCQWEGLTMKDWSLWNLFADMGYSNEAITMVYQSSGFNGTFLSQMNGGVAYQLLKEFPADPQFRTLSEGFSTLPNALAAQLSKKSIFLNTTVTSLNQSDEEGYTLDYTITNKHSQEEKRGQIQGAKVILALPRLALETLFIRSNTFNVLDKSKSDELWNTLQTATNQPLLKINLYYPKAWWCNETLVEKGAVEFGPNFADLPVGSIYPFYAVDDALAAALEYQQYMKAHNQPIPEDIQQKIDEINERKSQKPAALTIYCDYMNINYWLALQKNGPLFTSAMQEEENKKEHQVVFAASQKVVEKATEYFKKVFNVTYIPQPVLTSARIWAGSTVIDKEASERFGYGVHQWALHAEDDKTQELLTEPLPNVYTCNEAFSDYQGWVEGSLRSANLMLKKWGLNAYSDVFQEKTGKTPEAAVSSFYKKNSLEQIKTYIDPDFQEFKEIDPSKARENVRQSLKADGVSHGTALTHYDLP</sequence>
<keyword evidence="9" id="KW-1185">Reference proteome</keyword>
<dbReference type="Gene3D" id="3.90.660.10">
    <property type="match status" value="1"/>
</dbReference>
<evidence type="ECO:0000259" key="7">
    <source>
        <dbReference type="Pfam" id="PF01593"/>
    </source>
</evidence>
<evidence type="ECO:0000256" key="5">
    <source>
        <dbReference type="ARBA" id="ARBA00023070"/>
    </source>
</evidence>
<gene>
    <name evidence="8" type="ORF">SAMN05192553_11287</name>
</gene>
<dbReference type="Gene3D" id="1.20.1440.240">
    <property type="match status" value="1"/>
</dbReference>
<dbReference type="Pfam" id="PF01593">
    <property type="entry name" value="Amino_oxidase"/>
    <property type="match status" value="1"/>
</dbReference>
<evidence type="ECO:0000256" key="2">
    <source>
        <dbReference type="ARBA" id="ARBA00005833"/>
    </source>
</evidence>
<evidence type="ECO:0000313" key="8">
    <source>
        <dbReference type="EMBL" id="SEJ77897.1"/>
    </source>
</evidence>
<dbReference type="PANTHER" id="PTHR10742">
    <property type="entry name" value="FLAVIN MONOAMINE OXIDASE"/>
    <property type="match status" value="1"/>
</dbReference>
<name>A0A1H7BNK2_9BACT</name>
<evidence type="ECO:0000256" key="4">
    <source>
        <dbReference type="ARBA" id="ARBA00017871"/>
    </source>
</evidence>
<dbReference type="GO" id="GO:0009851">
    <property type="term" value="P:auxin biosynthetic process"/>
    <property type="evidence" value="ECO:0007669"/>
    <property type="project" value="UniProtKB-KW"/>
</dbReference>
<evidence type="ECO:0000313" key="9">
    <source>
        <dbReference type="Proteomes" id="UP000199403"/>
    </source>
</evidence>
<comment type="similarity">
    <text evidence="2">Belongs to the tryptophan 2-monooxygenase family.</text>
</comment>
<dbReference type="InterPro" id="IPR050281">
    <property type="entry name" value="Flavin_monoamine_oxidase"/>
</dbReference>
<protein>
    <recommendedName>
        <fullName evidence="4">Tryptophan 2-monooxygenase</fullName>
        <ecNumber evidence="3">1.13.12.3</ecNumber>
    </recommendedName>
</protein>
<dbReference type="Proteomes" id="UP000199403">
    <property type="component" value="Unassembled WGS sequence"/>
</dbReference>
<dbReference type="InterPro" id="IPR002937">
    <property type="entry name" value="Amino_oxidase"/>
</dbReference>
<feature type="domain" description="Amine oxidase" evidence="7">
    <location>
        <begin position="30"/>
        <end position="409"/>
    </location>
</feature>
<dbReference type="AlphaFoldDB" id="A0A1H7BNK2"/>
<dbReference type="STRING" id="1416801.SAMN05192553_11287"/>
<keyword evidence="5" id="KW-0073">Auxin biosynthesis</keyword>
<dbReference type="InterPro" id="IPR036188">
    <property type="entry name" value="FAD/NAD-bd_sf"/>
</dbReference>
<evidence type="ECO:0000256" key="1">
    <source>
        <dbReference type="ARBA" id="ARBA00004814"/>
    </source>
</evidence>
<comment type="catalytic activity">
    <reaction evidence="6">
        <text>L-tryptophan + O2 = indole-3-acetamide + CO2 + H2O</text>
        <dbReference type="Rhea" id="RHEA:16165"/>
        <dbReference type="ChEBI" id="CHEBI:15377"/>
        <dbReference type="ChEBI" id="CHEBI:15379"/>
        <dbReference type="ChEBI" id="CHEBI:16031"/>
        <dbReference type="ChEBI" id="CHEBI:16526"/>
        <dbReference type="ChEBI" id="CHEBI:57912"/>
        <dbReference type="EC" id="1.13.12.3"/>
    </reaction>
</comment>
<dbReference type="SUPFAM" id="SSF51905">
    <property type="entry name" value="FAD/NAD(P)-binding domain"/>
    <property type="match status" value="1"/>
</dbReference>
<dbReference type="RefSeq" id="WP_177179737.1">
    <property type="nucleotide sequence ID" value="NZ_FNZH01000012.1"/>
</dbReference>
<dbReference type="Gene3D" id="3.50.50.60">
    <property type="entry name" value="FAD/NAD(P)-binding domain"/>
    <property type="match status" value="2"/>
</dbReference>
<comment type="pathway">
    <text evidence="1">Plant hormone metabolism; auxin biosynthesis.</text>
</comment>
<evidence type="ECO:0000256" key="3">
    <source>
        <dbReference type="ARBA" id="ARBA00012535"/>
    </source>
</evidence>
<dbReference type="PANTHER" id="PTHR10742:SF410">
    <property type="entry name" value="LYSINE-SPECIFIC HISTONE DEMETHYLASE 2"/>
    <property type="match status" value="1"/>
</dbReference>
<proteinExistence type="inferred from homology"/>